<comment type="caution">
    <text evidence="1">The sequence shown here is derived from an EMBL/GenBank/DDBJ whole genome shotgun (WGS) entry which is preliminary data.</text>
</comment>
<sequence length="163" mass="17278">MVLAFSLIINFDDENGKKASTKLRLPTTFSIAQYTEFATAAAQLYANASQCSITNVSLTIDFDFSALGLDGIALIASNVGKKAKFLWQTVLAGKGAKFAVPTSDESIFPAGTDDMDQSDLLVAPFISAIENGIAVTAGTITFVNNRALDIVSLTDGYEIHAKT</sequence>
<protein>
    <submittedName>
        <fullName evidence="1">Uncharacterized protein</fullName>
    </submittedName>
</protein>
<accession>A0A0F9M1A0</accession>
<dbReference type="AlphaFoldDB" id="A0A0F9M1A0"/>
<evidence type="ECO:0000313" key="1">
    <source>
        <dbReference type="EMBL" id="KKN01200.1"/>
    </source>
</evidence>
<gene>
    <name evidence="1" type="ORF">LCGC14_1130140</name>
</gene>
<proteinExistence type="predicted"/>
<organism evidence="1">
    <name type="scientific">marine sediment metagenome</name>
    <dbReference type="NCBI Taxonomy" id="412755"/>
    <lineage>
        <taxon>unclassified sequences</taxon>
        <taxon>metagenomes</taxon>
        <taxon>ecological metagenomes</taxon>
    </lineage>
</organism>
<name>A0A0F9M1A0_9ZZZZ</name>
<reference evidence="1" key="1">
    <citation type="journal article" date="2015" name="Nature">
        <title>Complex archaea that bridge the gap between prokaryotes and eukaryotes.</title>
        <authorList>
            <person name="Spang A."/>
            <person name="Saw J.H."/>
            <person name="Jorgensen S.L."/>
            <person name="Zaremba-Niedzwiedzka K."/>
            <person name="Martijn J."/>
            <person name="Lind A.E."/>
            <person name="van Eijk R."/>
            <person name="Schleper C."/>
            <person name="Guy L."/>
            <person name="Ettema T.J."/>
        </authorList>
    </citation>
    <scope>NUCLEOTIDE SEQUENCE</scope>
</reference>
<dbReference type="EMBL" id="LAZR01005288">
    <property type="protein sequence ID" value="KKN01200.1"/>
    <property type="molecule type" value="Genomic_DNA"/>
</dbReference>